<evidence type="ECO:0000259" key="11">
    <source>
        <dbReference type="Pfam" id="PF18317"/>
    </source>
</evidence>
<dbReference type="Gene3D" id="3.40.50.720">
    <property type="entry name" value="NAD(P)-binding Rossmann-like Domain"/>
    <property type="match status" value="1"/>
</dbReference>
<keyword evidence="4 8" id="KW-0521">NADP</keyword>
<reference evidence="13" key="1">
    <citation type="submission" date="2017-01" db="EMBL/GenBank/DDBJ databases">
        <authorList>
            <person name="Varghese N."/>
            <person name="Submissions S."/>
        </authorList>
    </citation>
    <scope>NUCLEOTIDE SEQUENCE [LARGE SCALE GENOMIC DNA]</scope>
    <source>
        <strain evidence="13">DSM 18714</strain>
    </source>
</reference>
<dbReference type="PANTHER" id="PTHR21089">
    <property type="entry name" value="SHIKIMATE DEHYDROGENASE"/>
    <property type="match status" value="1"/>
</dbReference>
<evidence type="ECO:0000256" key="8">
    <source>
        <dbReference type="HAMAP-Rule" id="MF_00222"/>
    </source>
</evidence>
<dbReference type="InterPro" id="IPR046346">
    <property type="entry name" value="Aminoacid_DH-like_N_sf"/>
</dbReference>
<dbReference type="GO" id="GO:0050661">
    <property type="term" value="F:NADP binding"/>
    <property type="evidence" value="ECO:0007669"/>
    <property type="project" value="InterPro"/>
</dbReference>
<dbReference type="Pfam" id="PF18317">
    <property type="entry name" value="SDH_C"/>
    <property type="match status" value="1"/>
</dbReference>
<dbReference type="InterPro" id="IPR013708">
    <property type="entry name" value="Shikimate_DH-bd_N"/>
</dbReference>
<dbReference type="InterPro" id="IPR036291">
    <property type="entry name" value="NAD(P)-bd_dom_sf"/>
</dbReference>
<dbReference type="SUPFAM" id="SSF51735">
    <property type="entry name" value="NAD(P)-binding Rossmann-fold domains"/>
    <property type="match status" value="1"/>
</dbReference>
<dbReference type="SUPFAM" id="SSF53223">
    <property type="entry name" value="Aminoacid dehydrogenase-like, N-terminal domain"/>
    <property type="match status" value="1"/>
</dbReference>
<feature type="domain" description="Quinate/shikimate 5-dehydrogenase/glutamyl-tRNA reductase" evidence="9">
    <location>
        <begin position="129"/>
        <end position="189"/>
    </location>
</feature>
<dbReference type="NCBIfam" id="TIGR00507">
    <property type="entry name" value="aroE"/>
    <property type="match status" value="1"/>
</dbReference>
<dbReference type="GO" id="GO:0019632">
    <property type="term" value="P:shikimate metabolic process"/>
    <property type="evidence" value="ECO:0007669"/>
    <property type="project" value="InterPro"/>
</dbReference>
<dbReference type="EC" id="1.1.1.25" evidence="2 8"/>
<evidence type="ECO:0000259" key="9">
    <source>
        <dbReference type="Pfam" id="PF01488"/>
    </source>
</evidence>
<feature type="binding site" evidence="8">
    <location>
        <begin position="19"/>
        <end position="21"/>
    </location>
    <ligand>
        <name>shikimate</name>
        <dbReference type="ChEBI" id="CHEBI:36208"/>
    </ligand>
</feature>
<comment type="similarity">
    <text evidence="8">Belongs to the shikimate dehydrogenase family.</text>
</comment>
<dbReference type="EMBL" id="FTOM01000006">
    <property type="protein sequence ID" value="SIS83214.1"/>
    <property type="molecule type" value="Genomic_DNA"/>
</dbReference>
<dbReference type="GO" id="GO:0009423">
    <property type="term" value="P:chorismate biosynthetic process"/>
    <property type="evidence" value="ECO:0007669"/>
    <property type="project" value="UniProtKB-UniRule"/>
</dbReference>
<evidence type="ECO:0000313" key="13">
    <source>
        <dbReference type="Proteomes" id="UP000186098"/>
    </source>
</evidence>
<feature type="domain" description="Shikimate dehydrogenase substrate binding N-terminal" evidence="10">
    <location>
        <begin position="11"/>
        <end position="93"/>
    </location>
</feature>
<comment type="subunit">
    <text evidence="8">Homodimer.</text>
</comment>
<protein>
    <recommendedName>
        <fullName evidence="2 8">Shikimate dehydrogenase (NADP(+))</fullName>
        <shortName evidence="8">SDH</shortName>
        <ecNumber evidence="2 8">1.1.1.25</ecNumber>
    </recommendedName>
</protein>
<evidence type="ECO:0000256" key="4">
    <source>
        <dbReference type="ARBA" id="ARBA00022857"/>
    </source>
</evidence>
<keyword evidence="3 8" id="KW-0028">Amino-acid biosynthesis</keyword>
<dbReference type="NCBIfam" id="NF001312">
    <property type="entry name" value="PRK00258.1-4"/>
    <property type="match status" value="1"/>
</dbReference>
<dbReference type="HAMAP" id="MF_00222">
    <property type="entry name" value="Shikimate_DH_AroE"/>
    <property type="match status" value="1"/>
</dbReference>
<dbReference type="Gene3D" id="3.40.50.10860">
    <property type="entry name" value="Leucine Dehydrogenase, chain A, domain 1"/>
    <property type="match status" value="1"/>
</dbReference>
<dbReference type="OrthoDB" id="9792692at2"/>
<dbReference type="RefSeq" id="WP_076366562.1">
    <property type="nucleotide sequence ID" value="NZ_FTOM01000006.1"/>
</dbReference>
<organism evidence="12 13">
    <name type="scientific">Phaeovulum vinaykumarii</name>
    <dbReference type="NCBI Taxonomy" id="407234"/>
    <lineage>
        <taxon>Bacteria</taxon>
        <taxon>Pseudomonadati</taxon>
        <taxon>Pseudomonadota</taxon>
        <taxon>Alphaproteobacteria</taxon>
        <taxon>Rhodobacterales</taxon>
        <taxon>Paracoccaceae</taxon>
        <taxon>Phaeovulum</taxon>
    </lineage>
</organism>
<accession>A0A1N7MAT7</accession>
<evidence type="ECO:0000256" key="1">
    <source>
        <dbReference type="ARBA" id="ARBA00004871"/>
    </source>
</evidence>
<dbReference type="GO" id="GO:0004764">
    <property type="term" value="F:shikimate 3-dehydrogenase (NADP+) activity"/>
    <property type="evidence" value="ECO:0007669"/>
    <property type="project" value="UniProtKB-UniRule"/>
</dbReference>
<evidence type="ECO:0000256" key="3">
    <source>
        <dbReference type="ARBA" id="ARBA00022605"/>
    </source>
</evidence>
<dbReference type="STRING" id="407234.SAMN05421795_106147"/>
<dbReference type="CDD" id="cd01065">
    <property type="entry name" value="NAD_bind_Shikimate_DH"/>
    <property type="match status" value="1"/>
</dbReference>
<dbReference type="Proteomes" id="UP000186098">
    <property type="component" value="Unassembled WGS sequence"/>
</dbReference>
<dbReference type="UniPathway" id="UPA00053">
    <property type="reaction ID" value="UER00087"/>
</dbReference>
<dbReference type="GO" id="GO:0008652">
    <property type="term" value="P:amino acid biosynthetic process"/>
    <property type="evidence" value="ECO:0007669"/>
    <property type="project" value="UniProtKB-KW"/>
</dbReference>
<dbReference type="Pfam" id="PF01488">
    <property type="entry name" value="Shikimate_DH"/>
    <property type="match status" value="1"/>
</dbReference>
<keyword evidence="13" id="KW-1185">Reference proteome</keyword>
<feature type="binding site" evidence="8">
    <location>
        <position position="66"/>
    </location>
    <ligand>
        <name>shikimate</name>
        <dbReference type="ChEBI" id="CHEBI:36208"/>
    </ligand>
</feature>
<feature type="binding site" evidence="8">
    <location>
        <begin position="133"/>
        <end position="137"/>
    </location>
    <ligand>
        <name>NADP(+)</name>
        <dbReference type="ChEBI" id="CHEBI:58349"/>
    </ligand>
</feature>
<comment type="pathway">
    <text evidence="1 8">Metabolic intermediate biosynthesis; chorismate biosynthesis; chorismate from D-erythrose 4-phosphate and phosphoenolpyruvate: step 4/7.</text>
</comment>
<dbReference type="PANTHER" id="PTHR21089:SF1">
    <property type="entry name" value="BIFUNCTIONAL 3-DEHYDROQUINATE DEHYDRATASE_SHIKIMATE DEHYDROGENASE, CHLOROPLASTIC"/>
    <property type="match status" value="1"/>
</dbReference>
<dbReference type="InterPro" id="IPR041121">
    <property type="entry name" value="SDH_C"/>
</dbReference>
<feature type="binding site" evidence="8">
    <location>
        <position position="107"/>
    </location>
    <ligand>
        <name>shikimate</name>
        <dbReference type="ChEBI" id="CHEBI:36208"/>
    </ligand>
</feature>
<dbReference type="InterPro" id="IPR022893">
    <property type="entry name" value="Shikimate_DH_fam"/>
</dbReference>
<dbReference type="GO" id="GO:0005829">
    <property type="term" value="C:cytosol"/>
    <property type="evidence" value="ECO:0007669"/>
    <property type="project" value="TreeGrafter"/>
</dbReference>
<feature type="binding site" evidence="8">
    <location>
        <position position="224"/>
    </location>
    <ligand>
        <name>shikimate</name>
        <dbReference type="ChEBI" id="CHEBI:36208"/>
    </ligand>
</feature>
<feature type="binding site" evidence="8">
    <location>
        <position position="222"/>
    </location>
    <ligand>
        <name>NADP(+)</name>
        <dbReference type="ChEBI" id="CHEBI:58349"/>
    </ligand>
</feature>
<evidence type="ECO:0000256" key="5">
    <source>
        <dbReference type="ARBA" id="ARBA00023002"/>
    </source>
</evidence>
<feature type="binding site" evidence="8">
    <location>
        <begin position="157"/>
        <end position="162"/>
    </location>
    <ligand>
        <name>NADP(+)</name>
        <dbReference type="ChEBI" id="CHEBI:58349"/>
    </ligand>
</feature>
<evidence type="ECO:0000256" key="2">
    <source>
        <dbReference type="ARBA" id="ARBA00012962"/>
    </source>
</evidence>
<feature type="domain" description="SDH C-terminal" evidence="11">
    <location>
        <begin position="245"/>
        <end position="269"/>
    </location>
</feature>
<evidence type="ECO:0000256" key="6">
    <source>
        <dbReference type="ARBA" id="ARBA00023141"/>
    </source>
</evidence>
<evidence type="ECO:0000313" key="12">
    <source>
        <dbReference type="EMBL" id="SIS83214.1"/>
    </source>
</evidence>
<keyword evidence="5 8" id="KW-0560">Oxidoreductase</keyword>
<dbReference type="Pfam" id="PF08501">
    <property type="entry name" value="Shikimate_dh_N"/>
    <property type="match status" value="1"/>
</dbReference>
<feature type="binding site" evidence="8">
    <location>
        <position position="91"/>
    </location>
    <ligand>
        <name>shikimate</name>
        <dbReference type="ChEBI" id="CHEBI:36208"/>
    </ligand>
</feature>
<comment type="function">
    <text evidence="8">Involved in the biosynthesis of the chorismate, which leads to the biosynthesis of aromatic amino acids. Catalyzes the reversible NADPH linked reduction of 3-dehydroshikimate (DHSA) to yield shikimate (SA).</text>
</comment>
<dbReference type="InterPro" id="IPR006151">
    <property type="entry name" value="Shikm_DH/Glu-tRNA_Rdtase"/>
</dbReference>
<sequence>MSGARIPLAGVIGAPVAHSRSPLLHGHWLARHGLPGHYVPLHVEAADLPAVLAALPRAGFVGANVTIPHKEAVLSLADEVTATARRIGAANTLVFRSDGSLLADNTDAHGFAANMRQSAPDWRPETGPAAVIGAGGAARAILAALLDLDVPRIRIANRTLDRAQALRAEFGSRIDVCDWDERSDMLDGAVTLVNCSSLGMVGKAPLEIALDALPASATVCDIVYTPLETPLLRAARAKGCVGVDGLGMLLHQAAPAFEHWFGIRPEVDQTLRDLVLGT</sequence>
<feature type="binding site" evidence="8">
    <location>
        <position position="245"/>
    </location>
    <ligand>
        <name>NADP(+)</name>
        <dbReference type="ChEBI" id="CHEBI:58349"/>
    </ligand>
</feature>
<name>A0A1N7MAT7_9RHOB</name>
<feature type="binding site" evidence="8">
    <location>
        <position position="252"/>
    </location>
    <ligand>
        <name>shikimate</name>
        <dbReference type="ChEBI" id="CHEBI:36208"/>
    </ligand>
</feature>
<dbReference type="InterPro" id="IPR011342">
    <property type="entry name" value="Shikimate_DH"/>
</dbReference>
<keyword evidence="6 8" id="KW-0057">Aromatic amino acid biosynthesis</keyword>
<dbReference type="AlphaFoldDB" id="A0A1N7MAT7"/>
<evidence type="ECO:0000259" key="10">
    <source>
        <dbReference type="Pfam" id="PF08501"/>
    </source>
</evidence>
<feature type="active site" description="Proton acceptor" evidence="8">
    <location>
        <position position="70"/>
    </location>
</feature>
<gene>
    <name evidence="8" type="primary">aroE</name>
    <name evidence="12" type="ORF">SAMN05421795_106147</name>
</gene>
<proteinExistence type="inferred from homology"/>
<comment type="caution">
    <text evidence="8">Lacks conserved residue(s) required for the propagation of feature annotation.</text>
</comment>
<evidence type="ECO:0000256" key="7">
    <source>
        <dbReference type="ARBA" id="ARBA00049442"/>
    </source>
</evidence>
<comment type="catalytic activity">
    <reaction evidence="7 8">
        <text>shikimate + NADP(+) = 3-dehydroshikimate + NADPH + H(+)</text>
        <dbReference type="Rhea" id="RHEA:17737"/>
        <dbReference type="ChEBI" id="CHEBI:15378"/>
        <dbReference type="ChEBI" id="CHEBI:16630"/>
        <dbReference type="ChEBI" id="CHEBI:36208"/>
        <dbReference type="ChEBI" id="CHEBI:57783"/>
        <dbReference type="ChEBI" id="CHEBI:58349"/>
        <dbReference type="EC" id="1.1.1.25"/>
    </reaction>
</comment>
<dbReference type="GO" id="GO:0009073">
    <property type="term" value="P:aromatic amino acid family biosynthetic process"/>
    <property type="evidence" value="ECO:0007669"/>
    <property type="project" value="UniProtKB-KW"/>
</dbReference>